<sequence>MNRFKFFDNEDDLTIENGKNISDKEHKNIPLTSKNHVFKAGEAKYRSEQLVLIKVDGIIENHAETKLEYKIEKIVHDDQFLVKVNLTDQIVNMQPNHLQEGFDLMSKIDLIKSNARLLVNQQTGKIASIENIDEIRNNWFAFKQEVEANTSFVKSEEMKTSIANYLSNTELQFTNENLLQDFQVRPFFELFFSAYLISDKLAVKNETKLYYSQLFDRLPVELDILATIVNETPDTINILKDATLNRENLNLSAFVKIYDERYKPRIGYKFDEYSFEHHTQVSYNLKDNLLADATMNIVETVKNNIEVFVDYKLMRID</sequence>
<accession>A0A327SSK5</accession>
<evidence type="ECO:0000313" key="2">
    <source>
        <dbReference type="Proteomes" id="UP000249754"/>
    </source>
</evidence>
<dbReference type="OrthoDB" id="1081532at2"/>
<dbReference type="EMBL" id="QLLR01000007">
    <property type="protein sequence ID" value="RAJ31879.1"/>
    <property type="molecule type" value="Genomic_DNA"/>
</dbReference>
<evidence type="ECO:0000313" key="1">
    <source>
        <dbReference type="EMBL" id="RAJ31879.1"/>
    </source>
</evidence>
<reference evidence="1 2" key="1">
    <citation type="submission" date="2018-06" db="EMBL/GenBank/DDBJ databases">
        <title>Genomic Encyclopedia of Archaeal and Bacterial Type Strains, Phase II (KMG-II): from individual species to whole genera.</title>
        <authorList>
            <person name="Goeker M."/>
        </authorList>
    </citation>
    <scope>NUCLEOTIDE SEQUENCE [LARGE SCALE GENOMIC DNA]</scope>
    <source>
        <strain evidence="1 2">DSM 14825</strain>
    </source>
</reference>
<comment type="caution">
    <text evidence="1">The sequence shown here is derived from an EMBL/GenBank/DDBJ whole genome shotgun (WGS) entry which is preliminary data.</text>
</comment>
<proteinExistence type="predicted"/>
<protein>
    <submittedName>
        <fullName evidence="1">Uncharacterized protein</fullName>
    </submittedName>
</protein>
<dbReference type="AlphaFoldDB" id="A0A327SSK5"/>
<organism evidence="1 2">
    <name type="scientific">Pedobacter cryoconitis</name>
    <dbReference type="NCBI Taxonomy" id="188932"/>
    <lineage>
        <taxon>Bacteria</taxon>
        <taxon>Pseudomonadati</taxon>
        <taxon>Bacteroidota</taxon>
        <taxon>Sphingobacteriia</taxon>
        <taxon>Sphingobacteriales</taxon>
        <taxon>Sphingobacteriaceae</taxon>
        <taxon>Pedobacter</taxon>
    </lineage>
</organism>
<gene>
    <name evidence="1" type="ORF">LY11_02036</name>
</gene>
<dbReference type="RefSeq" id="WP_111633577.1">
    <property type="nucleotide sequence ID" value="NZ_QLLR01000007.1"/>
</dbReference>
<dbReference type="Proteomes" id="UP000249754">
    <property type="component" value="Unassembled WGS sequence"/>
</dbReference>
<name>A0A327SSK5_9SPHI</name>